<evidence type="ECO:0000256" key="4">
    <source>
        <dbReference type="SAM" id="MobiDB-lite"/>
    </source>
</evidence>
<feature type="compositionally biased region" description="Polar residues" evidence="4">
    <location>
        <begin position="929"/>
        <end position="939"/>
    </location>
</feature>
<feature type="domain" description="Disease resistance N-terminal" evidence="6">
    <location>
        <begin position="5"/>
        <end position="87"/>
    </location>
</feature>
<dbReference type="InterPro" id="IPR042197">
    <property type="entry name" value="Apaf_helical"/>
</dbReference>
<dbReference type="GO" id="GO:0000166">
    <property type="term" value="F:nucleotide binding"/>
    <property type="evidence" value="ECO:0007669"/>
    <property type="project" value="UniProtKB-KW"/>
</dbReference>
<dbReference type="SUPFAM" id="SSF52058">
    <property type="entry name" value="L domain-like"/>
    <property type="match status" value="1"/>
</dbReference>
<keyword evidence="10" id="KW-1185">Reference proteome</keyword>
<dbReference type="EMBL" id="JBJKBG010000005">
    <property type="protein sequence ID" value="KAL3738631.1"/>
    <property type="molecule type" value="Genomic_DNA"/>
</dbReference>
<dbReference type="Gene3D" id="1.10.8.430">
    <property type="entry name" value="Helical domain of apoptotic protease-activating factors"/>
    <property type="match status" value="1"/>
</dbReference>
<feature type="domain" description="Disease resistance protein winged helix" evidence="7">
    <location>
        <begin position="435"/>
        <end position="506"/>
    </location>
</feature>
<dbReference type="Pfam" id="PF23598">
    <property type="entry name" value="LRR_14"/>
    <property type="match status" value="1"/>
</dbReference>
<dbReference type="InterPro" id="IPR027417">
    <property type="entry name" value="P-loop_NTPase"/>
</dbReference>
<evidence type="ECO:0000256" key="1">
    <source>
        <dbReference type="ARBA" id="ARBA00022737"/>
    </source>
</evidence>
<name>A0ABD3KFF4_EUCGL</name>
<evidence type="ECO:0000259" key="8">
    <source>
        <dbReference type="Pfam" id="PF23598"/>
    </source>
</evidence>
<evidence type="ECO:0000256" key="2">
    <source>
        <dbReference type="ARBA" id="ARBA00022741"/>
    </source>
</evidence>
<dbReference type="Gene3D" id="1.20.5.4130">
    <property type="match status" value="1"/>
</dbReference>
<dbReference type="Pfam" id="PF23559">
    <property type="entry name" value="WHD_DRP"/>
    <property type="match status" value="1"/>
</dbReference>
<feature type="domain" description="NB-ARC" evidence="5">
    <location>
        <begin position="171"/>
        <end position="350"/>
    </location>
</feature>
<dbReference type="InterPro" id="IPR044974">
    <property type="entry name" value="Disease_R_plants"/>
</dbReference>
<dbReference type="Proteomes" id="UP001634007">
    <property type="component" value="Unassembled WGS sequence"/>
</dbReference>
<dbReference type="GO" id="GO:0006952">
    <property type="term" value="P:defense response"/>
    <property type="evidence" value="ECO:0007669"/>
    <property type="project" value="UniProtKB-KW"/>
</dbReference>
<organism evidence="9 10">
    <name type="scientific">Eucalyptus globulus</name>
    <name type="common">Tasmanian blue gum</name>
    <dbReference type="NCBI Taxonomy" id="34317"/>
    <lineage>
        <taxon>Eukaryota</taxon>
        <taxon>Viridiplantae</taxon>
        <taxon>Streptophyta</taxon>
        <taxon>Embryophyta</taxon>
        <taxon>Tracheophyta</taxon>
        <taxon>Spermatophyta</taxon>
        <taxon>Magnoliopsida</taxon>
        <taxon>eudicotyledons</taxon>
        <taxon>Gunneridae</taxon>
        <taxon>Pentapetalae</taxon>
        <taxon>rosids</taxon>
        <taxon>malvids</taxon>
        <taxon>Myrtales</taxon>
        <taxon>Myrtaceae</taxon>
        <taxon>Myrtoideae</taxon>
        <taxon>Eucalypteae</taxon>
        <taxon>Eucalyptus</taxon>
    </lineage>
</organism>
<dbReference type="InterPro" id="IPR002182">
    <property type="entry name" value="NB-ARC"/>
</dbReference>
<keyword evidence="1" id="KW-0677">Repeat</keyword>
<dbReference type="InterPro" id="IPR032675">
    <property type="entry name" value="LRR_dom_sf"/>
</dbReference>
<comment type="caution">
    <text evidence="9">The sequence shown here is derived from an EMBL/GenBank/DDBJ whole genome shotgun (WGS) entry which is preliminary data.</text>
</comment>
<dbReference type="PRINTS" id="PR00364">
    <property type="entry name" value="DISEASERSIST"/>
</dbReference>
<evidence type="ECO:0000259" key="6">
    <source>
        <dbReference type="Pfam" id="PF18052"/>
    </source>
</evidence>
<keyword evidence="3" id="KW-0611">Plant defense</keyword>
<dbReference type="Gene3D" id="3.40.50.300">
    <property type="entry name" value="P-loop containing nucleotide triphosphate hydrolases"/>
    <property type="match status" value="1"/>
</dbReference>
<dbReference type="AlphaFoldDB" id="A0ABD3KFF4"/>
<feature type="domain" description="Disease resistance R13L4/SHOC-2-like LRR" evidence="8">
    <location>
        <begin position="550"/>
        <end position="877"/>
    </location>
</feature>
<sequence length="951" mass="108675">MAEAAVNFLIGKLTNFLDNEVQFFGDAEDEVRSARGQLEGISASLRVADSLEESDEEVREWVKQLREIAYVTEDALDEFKLLSAHDHGVGFAGLFCRISCCVKNTKARYRTISQIQNINSRIKSLCDGHQRLRHKFSKAEHGPGSNYSDNTWHEHRGNAFFLDKNELVGIEEQKQQLVAWLVEGTSGPQVISVVGMGGLGKTTLVNEVDQDPEVKKHFRVCAWINFSGSPNIGELLQDIHQQIVRVIKQPIPCGADTMNIYWLTMLIKDLLRGVRYLVVLDGTWRIDEWDAVKHALPNNMCGSRIIITTRNYDLAHTSSREFKGKVYKMEPLPVGQSWRLFCTKTFQGSSCPSHLEETCEFILKKCEGLPLAIVAIGGVLATKDKHRMDEWELVRHSLDTEIDCNDRLKNLKRVLSLSFDDLPYYLKSCFLYLSLFPEGCPIKRKRLIRLWIAEGFVEKKEGKTHEEVDEDYFMELLNRNLIEVAARRTYGAVKYCRIHDFLRDIVTSKSTNQGFAEIAKEEKFEQPDKVRRLSLQKTLRALQQNWSLSQLRSLYMFGMERPFMNKVLASDMKLLNVLDILAAPLKRFPAQVADWCHLRYLSFRGTEVSTVPTSIVKLKNLETLDLKHTNVTELPVDIWKLQRLRHLLVYPYKLMPYLSFKVGFKALQGIGALQSLQKLCYIEADDANNCSVMREFGMLTQLDRLAILKVKKEDGRDLCSSISKLTRLRAISIASVDEDEIIDLQHLSSPPPFLERMYLEGSLGALPKWLPSLSSLMRLHLRYSRLKDDPFVSLENLPNLVHLELRQVYEGSSLCFKAKGFKKLNILGLDLFDKLRCIEVEKGAMPFLQKLAIRRCKLLENLPSGVENLTKLKVLKIFDMPDKLVKKLVQGAQDDDYHKVAHIPEIRCGYQRDEGWDIQLIDRSVQRDGATTQGTSMGSNEFPPCGSECTT</sequence>
<dbReference type="InterPro" id="IPR055414">
    <property type="entry name" value="LRR_R13L4/SHOC2-like"/>
</dbReference>
<evidence type="ECO:0000259" key="7">
    <source>
        <dbReference type="Pfam" id="PF23559"/>
    </source>
</evidence>
<dbReference type="Pfam" id="PF18052">
    <property type="entry name" value="Rx_N"/>
    <property type="match status" value="1"/>
</dbReference>
<keyword evidence="2" id="KW-0547">Nucleotide-binding</keyword>
<dbReference type="InterPro" id="IPR038005">
    <property type="entry name" value="RX-like_CC"/>
</dbReference>
<dbReference type="GO" id="GO:0051707">
    <property type="term" value="P:response to other organism"/>
    <property type="evidence" value="ECO:0007669"/>
    <property type="project" value="UniProtKB-ARBA"/>
</dbReference>
<dbReference type="InterPro" id="IPR036388">
    <property type="entry name" value="WH-like_DNA-bd_sf"/>
</dbReference>
<gene>
    <name evidence="9" type="ORF">ACJRO7_020069</name>
</gene>
<accession>A0ABD3KFF4</accession>
<proteinExistence type="predicted"/>
<dbReference type="InterPro" id="IPR041118">
    <property type="entry name" value="Rx_N"/>
</dbReference>
<dbReference type="FunFam" id="3.40.50.300:FF:001091">
    <property type="entry name" value="Probable disease resistance protein At1g61300"/>
    <property type="match status" value="1"/>
</dbReference>
<evidence type="ECO:0000313" key="10">
    <source>
        <dbReference type="Proteomes" id="UP001634007"/>
    </source>
</evidence>
<dbReference type="SUPFAM" id="SSF52540">
    <property type="entry name" value="P-loop containing nucleoside triphosphate hydrolases"/>
    <property type="match status" value="1"/>
</dbReference>
<dbReference type="Gene3D" id="3.80.10.10">
    <property type="entry name" value="Ribonuclease Inhibitor"/>
    <property type="match status" value="1"/>
</dbReference>
<dbReference type="CDD" id="cd14798">
    <property type="entry name" value="RX-CC_like"/>
    <property type="match status" value="1"/>
</dbReference>
<evidence type="ECO:0000313" key="9">
    <source>
        <dbReference type="EMBL" id="KAL3738631.1"/>
    </source>
</evidence>
<evidence type="ECO:0000259" key="5">
    <source>
        <dbReference type="Pfam" id="PF00931"/>
    </source>
</evidence>
<reference evidence="9 10" key="1">
    <citation type="submission" date="2024-11" db="EMBL/GenBank/DDBJ databases">
        <title>Chromosome-level genome assembly of Eucalyptus globulus Labill. provides insights into its genome evolution.</title>
        <authorList>
            <person name="Li X."/>
        </authorList>
    </citation>
    <scope>NUCLEOTIDE SEQUENCE [LARGE SCALE GENOMIC DNA]</scope>
    <source>
        <strain evidence="9">CL2024</strain>
        <tissue evidence="9">Fresh tender leaves</tissue>
    </source>
</reference>
<evidence type="ECO:0000256" key="3">
    <source>
        <dbReference type="ARBA" id="ARBA00022821"/>
    </source>
</evidence>
<dbReference type="Gene3D" id="1.10.10.10">
    <property type="entry name" value="Winged helix-like DNA-binding domain superfamily/Winged helix DNA-binding domain"/>
    <property type="match status" value="1"/>
</dbReference>
<evidence type="ECO:0008006" key="11">
    <source>
        <dbReference type="Google" id="ProtNLM"/>
    </source>
</evidence>
<dbReference type="Pfam" id="PF00931">
    <property type="entry name" value="NB-ARC"/>
    <property type="match status" value="1"/>
</dbReference>
<dbReference type="InterPro" id="IPR058922">
    <property type="entry name" value="WHD_DRP"/>
</dbReference>
<protein>
    <recommendedName>
        <fullName evidence="11">Disease resistance protein RPM1-like</fullName>
    </recommendedName>
</protein>
<dbReference type="FunFam" id="1.10.10.10:FF:000322">
    <property type="entry name" value="Probable disease resistance protein At1g63360"/>
    <property type="match status" value="1"/>
</dbReference>
<feature type="region of interest" description="Disordered" evidence="4">
    <location>
        <begin position="929"/>
        <end position="951"/>
    </location>
</feature>
<dbReference type="PANTHER" id="PTHR23155:SF1205">
    <property type="entry name" value="DISEASE RESISTANCE PROTEIN RPM1"/>
    <property type="match status" value="1"/>
</dbReference>
<dbReference type="PANTHER" id="PTHR23155">
    <property type="entry name" value="DISEASE RESISTANCE PROTEIN RP"/>
    <property type="match status" value="1"/>
</dbReference>